<protein>
    <submittedName>
        <fullName evidence="3">Uncharacterized protein</fullName>
    </submittedName>
</protein>
<accession>A0A251UP24</accession>
<keyword evidence="1" id="KW-0812">Transmembrane</keyword>
<evidence type="ECO:0000256" key="1">
    <source>
        <dbReference type="SAM" id="Phobius"/>
    </source>
</evidence>
<feature type="transmembrane region" description="Helical" evidence="1">
    <location>
        <begin position="30"/>
        <end position="53"/>
    </location>
</feature>
<dbReference type="Gramene" id="mRNA:HanXRQr2_Chr05g0201971">
    <property type="protein sequence ID" value="mRNA:HanXRQr2_Chr05g0201971"/>
    <property type="gene ID" value="HanXRQr2_Chr05g0201971"/>
</dbReference>
<evidence type="ECO:0000313" key="3">
    <source>
        <dbReference type="EMBL" id="OTG24819.1"/>
    </source>
</evidence>
<name>A0A251UP24_HELAN</name>
<reference evidence="2" key="3">
    <citation type="submission" date="2020-06" db="EMBL/GenBank/DDBJ databases">
        <title>Helianthus annuus Genome sequencing and assembly Release 2.</title>
        <authorList>
            <person name="Gouzy J."/>
            <person name="Langlade N."/>
            <person name="Munos S."/>
        </authorList>
    </citation>
    <scope>NUCLEOTIDE SEQUENCE</scope>
    <source>
        <tissue evidence="2">Leaves</tissue>
    </source>
</reference>
<sequence>MLFCAAFYLWKCQQFSNKWFETFLHNAAISIALPNFFCLITPPVVVFGGLWGVMRENGAPLRITLDDFSFFRT</sequence>
<reference evidence="3" key="2">
    <citation type="submission" date="2017-02" db="EMBL/GenBank/DDBJ databases">
        <title>Sunflower complete genome.</title>
        <authorList>
            <person name="Langlade N."/>
            <person name="Munos S."/>
        </authorList>
    </citation>
    <scope>NUCLEOTIDE SEQUENCE [LARGE SCALE GENOMIC DNA]</scope>
    <source>
        <tissue evidence="3">Leaves</tissue>
    </source>
</reference>
<evidence type="ECO:0000313" key="2">
    <source>
        <dbReference type="EMBL" id="KAF5804848.1"/>
    </source>
</evidence>
<dbReference type="AlphaFoldDB" id="A0A251UP24"/>
<evidence type="ECO:0000313" key="4">
    <source>
        <dbReference type="Proteomes" id="UP000215914"/>
    </source>
</evidence>
<dbReference type="EMBL" id="MNCJ02000320">
    <property type="protein sequence ID" value="KAF5804848.1"/>
    <property type="molecule type" value="Genomic_DNA"/>
</dbReference>
<proteinExistence type="predicted"/>
<keyword evidence="4" id="KW-1185">Reference proteome</keyword>
<organism evidence="3 4">
    <name type="scientific">Helianthus annuus</name>
    <name type="common">Common sunflower</name>
    <dbReference type="NCBI Taxonomy" id="4232"/>
    <lineage>
        <taxon>Eukaryota</taxon>
        <taxon>Viridiplantae</taxon>
        <taxon>Streptophyta</taxon>
        <taxon>Embryophyta</taxon>
        <taxon>Tracheophyta</taxon>
        <taxon>Spermatophyta</taxon>
        <taxon>Magnoliopsida</taxon>
        <taxon>eudicotyledons</taxon>
        <taxon>Gunneridae</taxon>
        <taxon>Pentapetalae</taxon>
        <taxon>asterids</taxon>
        <taxon>campanulids</taxon>
        <taxon>Asterales</taxon>
        <taxon>Asteraceae</taxon>
        <taxon>Asteroideae</taxon>
        <taxon>Heliantheae alliance</taxon>
        <taxon>Heliantheae</taxon>
        <taxon>Helianthus</taxon>
    </lineage>
</organism>
<dbReference type="Proteomes" id="UP000215914">
    <property type="component" value="Chromosome 5"/>
</dbReference>
<gene>
    <name evidence="3" type="ORF">HannXRQ_Chr05g0140921</name>
    <name evidence="2" type="ORF">HanXRQr2_Chr05g0201971</name>
</gene>
<dbReference type="InParanoid" id="A0A251UP24"/>
<reference evidence="2 4" key="1">
    <citation type="journal article" date="2017" name="Nature">
        <title>The sunflower genome provides insights into oil metabolism, flowering and Asterid evolution.</title>
        <authorList>
            <person name="Badouin H."/>
            <person name="Gouzy J."/>
            <person name="Grassa C.J."/>
            <person name="Murat F."/>
            <person name="Staton S.E."/>
            <person name="Cottret L."/>
            <person name="Lelandais-Briere C."/>
            <person name="Owens G.L."/>
            <person name="Carrere S."/>
            <person name="Mayjonade B."/>
            <person name="Legrand L."/>
            <person name="Gill N."/>
            <person name="Kane N.C."/>
            <person name="Bowers J.E."/>
            <person name="Hubner S."/>
            <person name="Bellec A."/>
            <person name="Berard A."/>
            <person name="Berges H."/>
            <person name="Blanchet N."/>
            <person name="Boniface M.C."/>
            <person name="Brunel D."/>
            <person name="Catrice O."/>
            <person name="Chaidir N."/>
            <person name="Claudel C."/>
            <person name="Donnadieu C."/>
            <person name="Faraut T."/>
            <person name="Fievet G."/>
            <person name="Helmstetter N."/>
            <person name="King M."/>
            <person name="Knapp S.J."/>
            <person name="Lai Z."/>
            <person name="Le Paslier M.C."/>
            <person name="Lippi Y."/>
            <person name="Lorenzon L."/>
            <person name="Mandel J.R."/>
            <person name="Marage G."/>
            <person name="Marchand G."/>
            <person name="Marquand E."/>
            <person name="Bret-Mestries E."/>
            <person name="Morien E."/>
            <person name="Nambeesan S."/>
            <person name="Nguyen T."/>
            <person name="Pegot-Espagnet P."/>
            <person name="Pouilly N."/>
            <person name="Raftis F."/>
            <person name="Sallet E."/>
            <person name="Schiex T."/>
            <person name="Thomas J."/>
            <person name="Vandecasteele C."/>
            <person name="Vares D."/>
            <person name="Vear F."/>
            <person name="Vautrin S."/>
            <person name="Crespi M."/>
            <person name="Mangin B."/>
            <person name="Burke J.M."/>
            <person name="Salse J."/>
            <person name="Munos S."/>
            <person name="Vincourt P."/>
            <person name="Rieseberg L.H."/>
            <person name="Langlade N.B."/>
        </authorList>
    </citation>
    <scope>NUCLEOTIDE SEQUENCE [LARGE SCALE GENOMIC DNA]</scope>
    <source>
        <strain evidence="4">cv. SF193</strain>
        <tissue evidence="2">Leaves</tissue>
    </source>
</reference>
<keyword evidence="1" id="KW-0472">Membrane</keyword>
<keyword evidence="1" id="KW-1133">Transmembrane helix</keyword>
<dbReference type="EMBL" id="CM007894">
    <property type="protein sequence ID" value="OTG24819.1"/>
    <property type="molecule type" value="Genomic_DNA"/>
</dbReference>